<dbReference type="InterPro" id="IPR051532">
    <property type="entry name" value="Ester_Hydrolysis_Enzymes"/>
</dbReference>
<feature type="domain" description="SGNH hydrolase-type esterase" evidence="1">
    <location>
        <begin position="65"/>
        <end position="206"/>
    </location>
</feature>
<dbReference type="SUPFAM" id="SSF52266">
    <property type="entry name" value="SGNH hydrolase"/>
    <property type="match status" value="1"/>
</dbReference>
<dbReference type="Pfam" id="PF13472">
    <property type="entry name" value="Lipase_GDSL_2"/>
    <property type="match status" value="1"/>
</dbReference>
<reference evidence="2 3" key="1">
    <citation type="submission" date="2019-03" db="EMBL/GenBank/DDBJ databases">
        <title>Genomic Encyclopedia of Type Strains, Phase IV (KMG-IV): sequencing the most valuable type-strain genomes for metagenomic binning, comparative biology and taxonomic classification.</title>
        <authorList>
            <person name="Goeker M."/>
        </authorList>
    </citation>
    <scope>NUCLEOTIDE SEQUENCE [LARGE SCALE GENOMIC DNA]</scope>
    <source>
        <strain evidence="2 3">DSM 28231</strain>
    </source>
</reference>
<protein>
    <submittedName>
        <fullName evidence="2">Lysophospholipase L1-like esterase</fullName>
    </submittedName>
</protein>
<dbReference type="InterPro" id="IPR013830">
    <property type="entry name" value="SGNH_hydro"/>
</dbReference>
<dbReference type="InterPro" id="IPR036514">
    <property type="entry name" value="SGNH_hydro_sf"/>
</dbReference>
<dbReference type="Gene3D" id="3.40.50.1110">
    <property type="entry name" value="SGNH hydrolase"/>
    <property type="match status" value="1"/>
</dbReference>
<dbReference type="PANTHER" id="PTHR30383">
    <property type="entry name" value="THIOESTERASE 1/PROTEASE 1/LYSOPHOSPHOLIPASE L1"/>
    <property type="match status" value="1"/>
</dbReference>
<name>A0A4R2N2C0_9PAST</name>
<organism evidence="2 3">
    <name type="scientific">Bisgaardia hudsonensis</name>
    <dbReference type="NCBI Taxonomy" id="109472"/>
    <lineage>
        <taxon>Bacteria</taxon>
        <taxon>Pseudomonadati</taxon>
        <taxon>Pseudomonadota</taxon>
        <taxon>Gammaproteobacteria</taxon>
        <taxon>Pasteurellales</taxon>
        <taxon>Pasteurellaceae</taxon>
        <taxon>Bisgaardia</taxon>
    </lineage>
</organism>
<keyword evidence="3" id="KW-1185">Reference proteome</keyword>
<dbReference type="EMBL" id="SLXI01000001">
    <property type="protein sequence ID" value="TCP13942.1"/>
    <property type="molecule type" value="Genomic_DNA"/>
</dbReference>
<comment type="caution">
    <text evidence="2">The sequence shown here is derived from an EMBL/GenBank/DDBJ whole genome shotgun (WGS) entry which is preliminary data.</text>
</comment>
<gene>
    <name evidence="2" type="ORF">EV697_10158</name>
</gene>
<sequence>MLLNQIIPPRVLHIQKLGMLSDQDMFYRYQEKEFEFQKDANISLIGHSLFDMWSDIAQYKNVFVNKRVANLGISGISTFQYLDIITRPKRIKELGENVFIFLGVNDIVKELDYSPENVGLWLNEIVDELREISPNSYYHFLELTPVRDRDNLDNKVIRELNDYLKLHCPKNVNFIETYNLFCDQEQKIKEELTTDGVHFSEKGYDILAKLLIQHLK</sequence>
<evidence type="ECO:0000259" key="1">
    <source>
        <dbReference type="Pfam" id="PF13472"/>
    </source>
</evidence>
<evidence type="ECO:0000313" key="2">
    <source>
        <dbReference type="EMBL" id="TCP13942.1"/>
    </source>
</evidence>
<evidence type="ECO:0000313" key="3">
    <source>
        <dbReference type="Proteomes" id="UP000294841"/>
    </source>
</evidence>
<dbReference type="AlphaFoldDB" id="A0A4R2N2C0"/>
<dbReference type="GO" id="GO:0016788">
    <property type="term" value="F:hydrolase activity, acting on ester bonds"/>
    <property type="evidence" value="ECO:0007669"/>
    <property type="project" value="UniProtKB-ARBA"/>
</dbReference>
<accession>A0A4R2N2C0</accession>
<dbReference type="Proteomes" id="UP000294841">
    <property type="component" value="Unassembled WGS sequence"/>
</dbReference>
<proteinExistence type="predicted"/>